<dbReference type="EMBL" id="JAYMYQ010000001">
    <property type="protein sequence ID" value="KAK7363476.1"/>
    <property type="molecule type" value="Genomic_DNA"/>
</dbReference>
<comment type="caution">
    <text evidence="1">The sequence shown here is derived from an EMBL/GenBank/DDBJ whole genome shotgun (WGS) entry which is preliminary data.</text>
</comment>
<dbReference type="Proteomes" id="UP001367508">
    <property type="component" value="Unassembled WGS sequence"/>
</dbReference>
<reference evidence="1 2" key="1">
    <citation type="submission" date="2024-01" db="EMBL/GenBank/DDBJ databases">
        <title>The genomes of 5 underutilized Papilionoideae crops provide insights into root nodulation and disease resistanc.</title>
        <authorList>
            <person name="Jiang F."/>
        </authorList>
    </citation>
    <scope>NUCLEOTIDE SEQUENCE [LARGE SCALE GENOMIC DNA]</scope>
    <source>
        <strain evidence="1">LVBAO_FW01</strain>
        <tissue evidence="1">Leaves</tissue>
    </source>
</reference>
<sequence length="184" mass="21156">MGAPDGSWKWVPVSFKNYCRCVVGDLSFQTKSSFFNASNRPNIETKLMVKIPMILIRISSTHSLCCVRGQFVQVAISIMFTSKLIEPRFSVSSDRLHKFPTSEVLSDFYKLHEMCPSMVSFLTSISTRLQGTWSERGEFGRQLYTHTKTQYGQYQYGTVLFQMAFTSTAFVRVVPRLHLSFHHK</sequence>
<proteinExistence type="predicted"/>
<name>A0AAN9N0R8_CANGL</name>
<protein>
    <submittedName>
        <fullName evidence="1">Uncharacterized protein</fullName>
    </submittedName>
</protein>
<dbReference type="AlphaFoldDB" id="A0AAN9N0R8"/>
<evidence type="ECO:0000313" key="2">
    <source>
        <dbReference type="Proteomes" id="UP001367508"/>
    </source>
</evidence>
<keyword evidence="2" id="KW-1185">Reference proteome</keyword>
<accession>A0AAN9N0R8</accession>
<organism evidence="1 2">
    <name type="scientific">Canavalia gladiata</name>
    <name type="common">Sword bean</name>
    <name type="synonym">Dolichos gladiatus</name>
    <dbReference type="NCBI Taxonomy" id="3824"/>
    <lineage>
        <taxon>Eukaryota</taxon>
        <taxon>Viridiplantae</taxon>
        <taxon>Streptophyta</taxon>
        <taxon>Embryophyta</taxon>
        <taxon>Tracheophyta</taxon>
        <taxon>Spermatophyta</taxon>
        <taxon>Magnoliopsida</taxon>
        <taxon>eudicotyledons</taxon>
        <taxon>Gunneridae</taxon>
        <taxon>Pentapetalae</taxon>
        <taxon>rosids</taxon>
        <taxon>fabids</taxon>
        <taxon>Fabales</taxon>
        <taxon>Fabaceae</taxon>
        <taxon>Papilionoideae</taxon>
        <taxon>50 kb inversion clade</taxon>
        <taxon>NPAAA clade</taxon>
        <taxon>indigoferoid/millettioid clade</taxon>
        <taxon>Phaseoleae</taxon>
        <taxon>Canavalia</taxon>
    </lineage>
</organism>
<gene>
    <name evidence="1" type="ORF">VNO77_05620</name>
</gene>
<evidence type="ECO:0000313" key="1">
    <source>
        <dbReference type="EMBL" id="KAK7363476.1"/>
    </source>
</evidence>